<dbReference type="SUPFAM" id="SSF53448">
    <property type="entry name" value="Nucleotide-diphospho-sugar transferases"/>
    <property type="match status" value="1"/>
</dbReference>
<dbReference type="Gene3D" id="3.40.50.2000">
    <property type="entry name" value="Glycogen Phosphorylase B"/>
    <property type="match status" value="1"/>
</dbReference>
<accession>A0A4R3KMX7</accession>
<dbReference type="CDD" id="cd03801">
    <property type="entry name" value="GT4_PimA-like"/>
    <property type="match status" value="1"/>
</dbReference>
<dbReference type="GO" id="GO:0016740">
    <property type="term" value="F:transferase activity"/>
    <property type="evidence" value="ECO:0007669"/>
    <property type="project" value="UniProtKB-KW"/>
</dbReference>
<dbReference type="OrthoDB" id="9802649at2"/>
<dbReference type="PANTHER" id="PTHR43685">
    <property type="entry name" value="GLYCOSYLTRANSFERASE"/>
    <property type="match status" value="1"/>
</dbReference>
<dbReference type="AlphaFoldDB" id="A0A4R3KMX7"/>
<dbReference type="Pfam" id="PF00535">
    <property type="entry name" value="Glycos_transf_2"/>
    <property type="match status" value="1"/>
</dbReference>
<dbReference type="Proteomes" id="UP000295807">
    <property type="component" value="Unassembled WGS sequence"/>
</dbReference>
<evidence type="ECO:0000259" key="1">
    <source>
        <dbReference type="Pfam" id="PF00535"/>
    </source>
</evidence>
<feature type="domain" description="Glycosyltransferase 2-like" evidence="1">
    <location>
        <begin position="7"/>
        <end position="166"/>
    </location>
</feature>
<comment type="caution">
    <text evidence="2">The sequence shown here is derived from an EMBL/GenBank/DDBJ whole genome shotgun (WGS) entry which is preliminary data.</text>
</comment>
<dbReference type="CDD" id="cd04196">
    <property type="entry name" value="GT_2_like_d"/>
    <property type="match status" value="1"/>
</dbReference>
<dbReference type="Pfam" id="PF13692">
    <property type="entry name" value="Glyco_trans_1_4"/>
    <property type="match status" value="1"/>
</dbReference>
<organism evidence="2 3">
    <name type="scientific">Anseongella ginsenosidimutans</name>
    <dbReference type="NCBI Taxonomy" id="496056"/>
    <lineage>
        <taxon>Bacteria</taxon>
        <taxon>Pseudomonadati</taxon>
        <taxon>Bacteroidota</taxon>
        <taxon>Sphingobacteriia</taxon>
        <taxon>Sphingobacteriales</taxon>
        <taxon>Sphingobacteriaceae</taxon>
        <taxon>Anseongella</taxon>
    </lineage>
</organism>
<dbReference type="EMBL" id="SMAD01000011">
    <property type="protein sequence ID" value="TCS85710.1"/>
    <property type="molecule type" value="Genomic_DNA"/>
</dbReference>
<keyword evidence="3" id="KW-1185">Reference proteome</keyword>
<name>A0A4R3KMX7_9SPHI</name>
<evidence type="ECO:0000313" key="2">
    <source>
        <dbReference type="EMBL" id="TCS85710.1"/>
    </source>
</evidence>
<keyword evidence="2" id="KW-0808">Transferase</keyword>
<protein>
    <submittedName>
        <fullName evidence="2">Glycosyltransferase involved in cell wall biosynthesis</fullName>
    </submittedName>
</protein>
<proteinExistence type="predicted"/>
<evidence type="ECO:0000313" key="3">
    <source>
        <dbReference type="Proteomes" id="UP000295807"/>
    </source>
</evidence>
<sequence>MAKPLVSIAMCTYNGETHLKEQLDSILGQRYPSLEVVIVDDASTDGTMRILEAFRDQDSRIRLFRNDRNIGLHANFLKILSLCRGELIALSDQDDVWHPDKIAVLEQVIGDRLLIYHDSAYIDEKGKATGKTVHRLHRFVEGQRPERFLFQNCVSGHASMMRRELLSILPPFNDLIYYDWWLAYTAACTGKLGYTPKVLVEHRIHRESYTSRHPEDPAQQRIDMLKHFQDHPLTPPETAKFIRRLVKKYQASKGKSFSWPLFFTLLLNSGNLFYIRKRSLPSMLKQLVRECRFPFYRRSQKYPPSGKTLLIIDSNVPFHDRDSGSNRIYRLIQIFRSLGYHLIFLPDDGAAPEPYLTQLNSLGVEVLHQSAERKQFLREIKGAAREAGIAWICRPEHNAKYKYLFRHNSRLKWIYDTVDLHYIRLERASKLFPDQPKLAKQARRYRVLETAIAAKAQLTVCITHEEEQELQSKGIPNTCVIPNIHVIRPTPEDFHRRSGLLFIGSYKHLPNVDAATWLCHTIMPLVWKHRAEMELILLGSDPSDEVLACKSSRVHVPGYAEDVAPYFNAARIFVAPLRYGAGMKGKIGQSFEYGLPAVTTAIGAEGMGLIHEKHLLIAGDAEAFARETLRLYTDEALWKQLRMQSAEALKPFSPETISLTVQKALSSLLPSNESA</sequence>
<reference evidence="2 3" key="1">
    <citation type="submission" date="2019-03" db="EMBL/GenBank/DDBJ databases">
        <title>Genomic Encyclopedia of Type Strains, Phase IV (KMG-IV): sequencing the most valuable type-strain genomes for metagenomic binning, comparative biology and taxonomic classification.</title>
        <authorList>
            <person name="Goeker M."/>
        </authorList>
    </citation>
    <scope>NUCLEOTIDE SEQUENCE [LARGE SCALE GENOMIC DNA]</scope>
    <source>
        <strain evidence="2 3">DSM 21100</strain>
    </source>
</reference>
<dbReference type="InterPro" id="IPR029044">
    <property type="entry name" value="Nucleotide-diphossugar_trans"/>
</dbReference>
<gene>
    <name evidence="2" type="ORF">EDD80_111113</name>
</gene>
<dbReference type="InterPro" id="IPR050834">
    <property type="entry name" value="Glycosyltransf_2"/>
</dbReference>
<dbReference type="SUPFAM" id="SSF53756">
    <property type="entry name" value="UDP-Glycosyltransferase/glycogen phosphorylase"/>
    <property type="match status" value="1"/>
</dbReference>
<dbReference type="PANTHER" id="PTHR43685:SF11">
    <property type="entry name" value="GLYCOSYLTRANSFERASE TAGX-RELATED"/>
    <property type="match status" value="1"/>
</dbReference>
<dbReference type="RefSeq" id="WP_132130127.1">
    <property type="nucleotide sequence ID" value="NZ_CP042432.1"/>
</dbReference>
<dbReference type="InterPro" id="IPR001173">
    <property type="entry name" value="Glyco_trans_2-like"/>
</dbReference>
<dbReference type="Gene3D" id="3.90.550.10">
    <property type="entry name" value="Spore Coat Polysaccharide Biosynthesis Protein SpsA, Chain A"/>
    <property type="match status" value="1"/>
</dbReference>